<dbReference type="PROSITE" id="PS50035">
    <property type="entry name" value="PLD"/>
    <property type="match status" value="1"/>
</dbReference>
<accession>A0AA88XPA0</accession>
<name>A0AA88XPA0_PINIB</name>
<evidence type="ECO:0000256" key="8">
    <source>
        <dbReference type="ARBA" id="ARBA00023209"/>
    </source>
</evidence>
<gene>
    <name evidence="13" type="ORF">FSP39_001412</name>
</gene>
<comment type="function">
    <text evidence="1 11">Functions in the biosynthesis of the anionic phospholipids phosphatidylglycerol and cardiolipin.</text>
</comment>
<dbReference type="PANTHER" id="PTHR12586">
    <property type="entry name" value="CDP-DIACYLGLYCEROL--SERINE O-PHOSPHATIDYLTRANSFERASE"/>
    <property type="match status" value="1"/>
</dbReference>
<dbReference type="EMBL" id="VSWD01000010">
    <property type="protein sequence ID" value="KAK3089168.1"/>
    <property type="molecule type" value="Genomic_DNA"/>
</dbReference>
<dbReference type="Pfam" id="PF00614">
    <property type="entry name" value="PLDc"/>
    <property type="match status" value="1"/>
</dbReference>
<keyword evidence="11" id="KW-0496">Mitochondrion</keyword>
<dbReference type="Gene3D" id="3.30.870.10">
    <property type="entry name" value="Endonuclease Chain A"/>
    <property type="match status" value="2"/>
</dbReference>
<comment type="pathway">
    <text evidence="2 11">Phospholipid metabolism; phosphatidylglycerol biosynthesis; phosphatidylglycerol from CDP-diacylglycerol: step 1/2.</text>
</comment>
<evidence type="ECO:0000256" key="11">
    <source>
        <dbReference type="RuleBase" id="RU365024"/>
    </source>
</evidence>
<dbReference type="GO" id="GO:0008444">
    <property type="term" value="F:CDP-diacylglycerol-glycerol-3-phosphate 3-phosphatidyltransferase activity"/>
    <property type="evidence" value="ECO:0007669"/>
    <property type="project" value="UniProtKB-EC"/>
</dbReference>
<evidence type="ECO:0000256" key="5">
    <source>
        <dbReference type="ARBA" id="ARBA00022679"/>
    </source>
</evidence>
<dbReference type="SMART" id="SM00155">
    <property type="entry name" value="PLDc"/>
    <property type="match status" value="2"/>
</dbReference>
<sequence length="425" mass="48997">KKAKRRIVIASLYLGTGSLEQDLVEAIRHACKSAKESGTGDFEVHILLDYVRGSRGQDVTSRTMLTPLLEEFKDVVSVYLYHTPHLRGMLRQYIPQRFNEVIGLNHMKIYLFDDSFIISGANLSDQYFVNRQDRYVLFKDCAELADFFTNVVKTVGKFSFLLKPDDTTCLYPGWNAHPYDDEDNGKTYIEKARQEVLNFLQSVKSSSTTITNSDLDTCVYPLIQMGPFGIDSDEKCMKRLFHSTPEGDTVYLASGYFNLTEQYKNIIVHESEANYKILSASPQVNGFFGASGIAGKVPDTYTAISRKFFQTVCYHDQENRVQLMEYYRDKWTFHVKGLWYYSQGNNLPHMSIVGSSNFGYRSVYRDLECQVAIVTTNSQLQQQLKEEQEGFYEKTKLVTAETFQQPDRFVPYWVRLLVPLVKKFF</sequence>
<proteinExistence type="inferred from homology"/>
<evidence type="ECO:0000256" key="9">
    <source>
        <dbReference type="ARBA" id="ARBA00023264"/>
    </source>
</evidence>
<evidence type="ECO:0000256" key="10">
    <source>
        <dbReference type="ARBA" id="ARBA00048586"/>
    </source>
</evidence>
<comment type="subcellular location">
    <subcellularLocation>
        <location evidence="11">Mitochondrion</location>
    </subcellularLocation>
</comment>
<dbReference type="SUPFAM" id="SSF56024">
    <property type="entry name" value="Phospholipase D/nuclease"/>
    <property type="match status" value="2"/>
</dbReference>
<evidence type="ECO:0000256" key="6">
    <source>
        <dbReference type="ARBA" id="ARBA00022737"/>
    </source>
</evidence>
<keyword evidence="6" id="KW-0677">Repeat</keyword>
<keyword evidence="11" id="KW-0067">ATP-binding</keyword>
<evidence type="ECO:0000256" key="4">
    <source>
        <dbReference type="ARBA" id="ARBA00022516"/>
    </source>
</evidence>
<keyword evidence="14" id="KW-1185">Reference proteome</keyword>
<dbReference type="InterPro" id="IPR016270">
    <property type="entry name" value="PGS1"/>
</dbReference>
<dbReference type="GO" id="GO:0005524">
    <property type="term" value="F:ATP binding"/>
    <property type="evidence" value="ECO:0007669"/>
    <property type="project" value="UniProtKB-KW"/>
</dbReference>
<dbReference type="PANTHER" id="PTHR12586:SF1">
    <property type="entry name" value="CDP-DIACYLGLYCEROL--GLYCEROL-3-PHOSPHATE 3-PHOSPHATIDYLTRANSFERASE, MITOCHONDRIAL"/>
    <property type="match status" value="1"/>
</dbReference>
<dbReference type="Proteomes" id="UP001186944">
    <property type="component" value="Unassembled WGS sequence"/>
</dbReference>
<dbReference type="CDD" id="cd09137">
    <property type="entry name" value="PLDc_PGS1_euk_2"/>
    <property type="match status" value="1"/>
</dbReference>
<dbReference type="PIRSF" id="PIRSF000850">
    <property type="entry name" value="Phospholipase_D_PSS"/>
    <property type="match status" value="1"/>
</dbReference>
<comment type="caution">
    <text evidence="13">The sequence shown here is derived from an EMBL/GenBank/DDBJ whole genome shotgun (WGS) entry which is preliminary data.</text>
</comment>
<organism evidence="13 14">
    <name type="scientific">Pinctada imbricata</name>
    <name type="common">Atlantic pearl-oyster</name>
    <name type="synonym">Pinctada martensii</name>
    <dbReference type="NCBI Taxonomy" id="66713"/>
    <lineage>
        <taxon>Eukaryota</taxon>
        <taxon>Metazoa</taxon>
        <taxon>Spiralia</taxon>
        <taxon>Lophotrochozoa</taxon>
        <taxon>Mollusca</taxon>
        <taxon>Bivalvia</taxon>
        <taxon>Autobranchia</taxon>
        <taxon>Pteriomorphia</taxon>
        <taxon>Pterioida</taxon>
        <taxon>Pterioidea</taxon>
        <taxon>Pteriidae</taxon>
        <taxon>Pinctada</taxon>
    </lineage>
</organism>
<evidence type="ECO:0000256" key="2">
    <source>
        <dbReference type="ARBA" id="ARBA00005042"/>
    </source>
</evidence>
<dbReference type="CDD" id="cd09135">
    <property type="entry name" value="PLDc_PGS1_euk_1"/>
    <property type="match status" value="1"/>
</dbReference>
<protein>
    <recommendedName>
        <fullName evidence="11">CDP-diacylglycerol--glycerol-3-phosphate 3-phosphatidyltransferase</fullName>
        <ecNumber evidence="11">2.7.8.5</ecNumber>
    </recommendedName>
</protein>
<dbReference type="EC" id="2.7.8.5" evidence="11"/>
<dbReference type="GO" id="GO:0032049">
    <property type="term" value="P:cardiolipin biosynthetic process"/>
    <property type="evidence" value="ECO:0007669"/>
    <property type="project" value="InterPro"/>
</dbReference>
<dbReference type="GO" id="GO:0005739">
    <property type="term" value="C:mitochondrion"/>
    <property type="evidence" value="ECO:0007669"/>
    <property type="project" value="UniProtKB-SubCell"/>
</dbReference>
<dbReference type="InterPro" id="IPR001736">
    <property type="entry name" value="PLipase_D/transphosphatidylase"/>
</dbReference>
<keyword evidence="4 11" id="KW-0444">Lipid biosynthesis</keyword>
<feature type="domain" description="PLD phosphodiesterase" evidence="12">
    <location>
        <begin position="101"/>
        <end position="127"/>
    </location>
</feature>
<keyword evidence="8 11" id="KW-0594">Phospholipid biosynthesis</keyword>
<keyword evidence="5 11" id="KW-0808">Transferase</keyword>
<keyword evidence="7 11" id="KW-0443">Lipid metabolism</keyword>
<keyword evidence="9 11" id="KW-1208">Phospholipid metabolism</keyword>
<comment type="similarity">
    <text evidence="3 11">Belongs to the CDP-alcohol phosphatidyltransferase class-II family.</text>
</comment>
<evidence type="ECO:0000259" key="12">
    <source>
        <dbReference type="PROSITE" id="PS50035"/>
    </source>
</evidence>
<comment type="catalytic activity">
    <reaction evidence="10 11">
        <text>a CDP-1,2-diacyl-sn-glycerol + sn-glycerol 3-phosphate = a 1,2-diacyl-sn-glycero-3-phospho-(1'-sn-glycero-3'-phosphate) + CMP + H(+)</text>
        <dbReference type="Rhea" id="RHEA:12593"/>
        <dbReference type="ChEBI" id="CHEBI:15378"/>
        <dbReference type="ChEBI" id="CHEBI:57597"/>
        <dbReference type="ChEBI" id="CHEBI:58332"/>
        <dbReference type="ChEBI" id="CHEBI:60110"/>
        <dbReference type="ChEBI" id="CHEBI:60377"/>
        <dbReference type="EC" id="2.7.8.5"/>
    </reaction>
</comment>
<feature type="non-terminal residue" evidence="13">
    <location>
        <position position="1"/>
    </location>
</feature>
<evidence type="ECO:0000313" key="13">
    <source>
        <dbReference type="EMBL" id="KAK3089168.1"/>
    </source>
</evidence>
<evidence type="ECO:0000256" key="1">
    <source>
        <dbReference type="ARBA" id="ARBA00003537"/>
    </source>
</evidence>
<keyword evidence="11" id="KW-0547">Nucleotide-binding</keyword>
<evidence type="ECO:0000313" key="14">
    <source>
        <dbReference type="Proteomes" id="UP001186944"/>
    </source>
</evidence>
<evidence type="ECO:0000256" key="3">
    <source>
        <dbReference type="ARBA" id="ARBA00010682"/>
    </source>
</evidence>
<evidence type="ECO:0000256" key="7">
    <source>
        <dbReference type="ARBA" id="ARBA00023098"/>
    </source>
</evidence>
<dbReference type="AlphaFoldDB" id="A0AA88XPA0"/>
<reference evidence="13" key="1">
    <citation type="submission" date="2019-08" db="EMBL/GenBank/DDBJ databases">
        <title>The improved chromosome-level genome for the pearl oyster Pinctada fucata martensii using PacBio sequencing and Hi-C.</title>
        <authorList>
            <person name="Zheng Z."/>
        </authorList>
    </citation>
    <scope>NUCLEOTIDE SEQUENCE</scope>
    <source>
        <strain evidence="13">ZZ-2019</strain>
        <tissue evidence="13">Adductor muscle</tissue>
    </source>
</reference>